<dbReference type="EMBL" id="JAWDJX010000006">
    <property type="protein sequence ID" value="KAK3056157.1"/>
    <property type="molecule type" value="Genomic_DNA"/>
</dbReference>
<evidence type="ECO:0000256" key="2">
    <source>
        <dbReference type="SAM" id="Phobius"/>
    </source>
</evidence>
<evidence type="ECO:0000313" key="5">
    <source>
        <dbReference type="Proteomes" id="UP001271007"/>
    </source>
</evidence>
<feature type="chain" id="PRO_5042559362" evidence="3">
    <location>
        <begin position="26"/>
        <end position="365"/>
    </location>
</feature>
<accession>A0AAJ0GET6</accession>
<keyword evidence="2" id="KW-1133">Transmembrane helix</keyword>
<feature type="region of interest" description="Disordered" evidence="1">
    <location>
        <begin position="283"/>
        <end position="317"/>
    </location>
</feature>
<keyword evidence="2" id="KW-0812">Transmembrane</keyword>
<organism evidence="4 5">
    <name type="scientific">Extremus antarcticus</name>
    <dbReference type="NCBI Taxonomy" id="702011"/>
    <lineage>
        <taxon>Eukaryota</taxon>
        <taxon>Fungi</taxon>
        <taxon>Dikarya</taxon>
        <taxon>Ascomycota</taxon>
        <taxon>Pezizomycotina</taxon>
        <taxon>Dothideomycetes</taxon>
        <taxon>Dothideomycetidae</taxon>
        <taxon>Mycosphaerellales</taxon>
        <taxon>Extremaceae</taxon>
        <taxon>Extremus</taxon>
    </lineage>
</organism>
<gene>
    <name evidence="4" type="ORF">LTR09_002663</name>
</gene>
<name>A0AAJ0GET6_9PEZI</name>
<sequence length="365" mass="37772">MRFHLAPAPLLHLITTILLTPITTANPAPALSAQAGFDFNDLYKRWDCTGQLCGWNNQLCCPNGGCYTNALQQAQCTGGGYSASAAPASPSSAAAGGGYWQAYTTVYAVTNAETITSVYSTYVGGSVSAAASSSPSGAARCNYALNESPCGDICCSGTQYCFKWGQCAAAAGSETTTTKAGIAGAPIRPTSSGVTVVTATQSPTTTIPFQTPVATGANVTMTAVHSSSGGLSGGAIAGIVIGVLVGLLILGLICFYCCIKGLLDGCLALFGLGGRKKRRTEVEEYERHSHHASGGGGRTWYGASKPSRVEKRKESHTGRNVMGGLAGLAGLWAVLGLKRKRNERRGDGKQSEYSYSSDYYTSSSE</sequence>
<dbReference type="AlphaFoldDB" id="A0AAJ0GET6"/>
<keyword evidence="2" id="KW-0472">Membrane</keyword>
<feature type="compositionally biased region" description="Low complexity" evidence="1">
    <location>
        <begin position="351"/>
        <end position="365"/>
    </location>
</feature>
<feature type="signal peptide" evidence="3">
    <location>
        <begin position="1"/>
        <end position="25"/>
    </location>
</feature>
<reference evidence="4" key="1">
    <citation type="submission" date="2023-04" db="EMBL/GenBank/DDBJ databases">
        <title>Black Yeasts Isolated from many extreme environments.</title>
        <authorList>
            <person name="Coleine C."/>
            <person name="Stajich J.E."/>
            <person name="Selbmann L."/>
        </authorList>
    </citation>
    <scope>NUCLEOTIDE SEQUENCE</scope>
    <source>
        <strain evidence="4">CCFEE 5312</strain>
    </source>
</reference>
<dbReference type="PANTHER" id="PTHR16861:SF10">
    <property type="entry name" value="MID2 DOMAIN-CONTAINING PROTEIN"/>
    <property type="match status" value="1"/>
</dbReference>
<feature type="region of interest" description="Disordered" evidence="1">
    <location>
        <begin position="342"/>
        <end position="365"/>
    </location>
</feature>
<evidence type="ECO:0000313" key="4">
    <source>
        <dbReference type="EMBL" id="KAK3056157.1"/>
    </source>
</evidence>
<evidence type="ECO:0000256" key="1">
    <source>
        <dbReference type="SAM" id="MobiDB-lite"/>
    </source>
</evidence>
<keyword evidence="3" id="KW-0732">Signal</keyword>
<feature type="transmembrane region" description="Helical" evidence="2">
    <location>
        <begin position="235"/>
        <end position="259"/>
    </location>
</feature>
<dbReference type="Proteomes" id="UP001271007">
    <property type="component" value="Unassembled WGS sequence"/>
</dbReference>
<keyword evidence="5" id="KW-1185">Reference proteome</keyword>
<feature type="compositionally biased region" description="Basic and acidic residues" evidence="1">
    <location>
        <begin position="307"/>
        <end position="317"/>
    </location>
</feature>
<protein>
    <submittedName>
        <fullName evidence="4">Uncharacterized protein</fullName>
    </submittedName>
</protein>
<proteinExistence type="predicted"/>
<comment type="caution">
    <text evidence="4">The sequence shown here is derived from an EMBL/GenBank/DDBJ whole genome shotgun (WGS) entry which is preliminary data.</text>
</comment>
<dbReference type="PANTHER" id="PTHR16861">
    <property type="entry name" value="GLYCOPROTEIN 38"/>
    <property type="match status" value="1"/>
</dbReference>
<evidence type="ECO:0000256" key="3">
    <source>
        <dbReference type="SAM" id="SignalP"/>
    </source>
</evidence>